<dbReference type="PANTHER" id="PTHR43777:SF1">
    <property type="entry name" value="MOLYBDENUM COFACTOR CYTIDYLYLTRANSFERASE"/>
    <property type="match status" value="1"/>
</dbReference>
<protein>
    <submittedName>
        <fullName evidence="2">Molybdenum cofactor cytidylyltransferase</fullName>
    </submittedName>
</protein>
<gene>
    <name evidence="2" type="primary">ygfJ</name>
    <name evidence="2" type="ORF">RSDT_0008</name>
</gene>
<name>A0A1J1E265_9BACT</name>
<accession>A0A1J1E265</accession>
<sequence>MPQASSRQAGLILAAGAGTRLGGGKLLLPWRGKALIVHALEKILNTPGMQFAVVVTGCQAPALRRTLKSTFSRDTPFPLRVAHNPDWQEEQSTSLQCGIRALLDMPGADLVRGVLILLGDMPLVREETLRLLHSAHGEACARNRRHAATVPTYQGQRGNPVILSPLLFPALFTLRGDAGARTLLPSLGEDLLFLPVSDEGVIRDIDSPEDYAALP</sequence>
<dbReference type="EMBL" id="AP017368">
    <property type="protein sequence ID" value="BAV91520.1"/>
    <property type="molecule type" value="Genomic_DNA"/>
</dbReference>
<evidence type="ECO:0000313" key="2">
    <source>
        <dbReference type="EMBL" id="BAV91520.1"/>
    </source>
</evidence>
<reference evidence="2 3" key="1">
    <citation type="journal article" date="2017" name="ISME J.">
        <title>Genome of 'Ca. Desulfovibrio trichonymphae', an H2-oxidizing bacterium in a tripartite symbiotic system within a protist cell in the termite gut.</title>
        <authorList>
            <person name="Kuwahara H."/>
            <person name="Yuki M."/>
            <person name="Izawa K."/>
            <person name="Ohkuma M."/>
            <person name="Hongoh Y."/>
        </authorList>
    </citation>
    <scope>NUCLEOTIDE SEQUENCE [LARGE SCALE GENOMIC DNA]</scope>
    <source>
        <strain evidence="2 3">Rs-N31</strain>
    </source>
</reference>
<dbReference type="InterPro" id="IPR025877">
    <property type="entry name" value="MobA-like_NTP_Trfase"/>
</dbReference>
<keyword evidence="2" id="KW-0808">Transferase</keyword>
<dbReference type="SUPFAM" id="SSF53448">
    <property type="entry name" value="Nucleotide-diphospho-sugar transferases"/>
    <property type="match status" value="1"/>
</dbReference>
<proteinExistence type="predicted"/>
<dbReference type="InterPro" id="IPR029044">
    <property type="entry name" value="Nucleotide-diphossugar_trans"/>
</dbReference>
<evidence type="ECO:0000259" key="1">
    <source>
        <dbReference type="Pfam" id="PF12804"/>
    </source>
</evidence>
<dbReference type="RefSeq" id="WP_096399070.1">
    <property type="nucleotide sequence ID" value="NZ_AP017368.1"/>
</dbReference>
<dbReference type="Proteomes" id="UP000242645">
    <property type="component" value="Chromosome"/>
</dbReference>
<dbReference type="KEGG" id="dtr:RSDT_0008"/>
<dbReference type="OrthoDB" id="9779263at2"/>
<evidence type="ECO:0000313" key="3">
    <source>
        <dbReference type="Proteomes" id="UP000242645"/>
    </source>
</evidence>
<dbReference type="CDD" id="cd04182">
    <property type="entry name" value="GT_2_like_f"/>
    <property type="match status" value="1"/>
</dbReference>
<organism evidence="2 3">
    <name type="scientific">Candidatus Desulfovibrio trichonymphae</name>
    <dbReference type="NCBI Taxonomy" id="1725232"/>
    <lineage>
        <taxon>Bacteria</taxon>
        <taxon>Pseudomonadati</taxon>
        <taxon>Thermodesulfobacteriota</taxon>
        <taxon>Desulfovibrionia</taxon>
        <taxon>Desulfovibrionales</taxon>
        <taxon>Desulfovibrionaceae</taxon>
        <taxon>Desulfovibrio</taxon>
    </lineage>
</organism>
<dbReference type="Pfam" id="PF12804">
    <property type="entry name" value="NTP_transf_3"/>
    <property type="match status" value="1"/>
</dbReference>
<dbReference type="Gene3D" id="3.90.550.10">
    <property type="entry name" value="Spore Coat Polysaccharide Biosynthesis Protein SpsA, Chain A"/>
    <property type="match status" value="1"/>
</dbReference>
<dbReference type="PANTHER" id="PTHR43777">
    <property type="entry name" value="MOLYBDENUM COFACTOR CYTIDYLYLTRANSFERASE"/>
    <property type="match status" value="1"/>
</dbReference>
<keyword evidence="3" id="KW-1185">Reference proteome</keyword>
<feature type="domain" description="MobA-like NTP transferase" evidence="1">
    <location>
        <begin position="10"/>
        <end position="187"/>
    </location>
</feature>
<dbReference type="GO" id="GO:0016779">
    <property type="term" value="F:nucleotidyltransferase activity"/>
    <property type="evidence" value="ECO:0007669"/>
    <property type="project" value="UniProtKB-KW"/>
</dbReference>
<dbReference type="AlphaFoldDB" id="A0A1J1E265"/>
<keyword evidence="2" id="KW-0548">Nucleotidyltransferase</keyword>